<dbReference type="RefSeq" id="WP_189574543.1">
    <property type="nucleotide sequence ID" value="NZ_BMXU01000001.1"/>
</dbReference>
<evidence type="ECO:0000313" key="2">
    <source>
        <dbReference type="Proteomes" id="UP001595607"/>
    </source>
</evidence>
<accession>A0ABV7M9Q0</accession>
<protein>
    <submittedName>
        <fullName evidence="1">Uncharacterized protein</fullName>
    </submittedName>
</protein>
<gene>
    <name evidence="1" type="ORF">ACFONP_05425</name>
</gene>
<reference evidence="2" key="1">
    <citation type="journal article" date="2019" name="Int. J. Syst. Evol. Microbiol.">
        <title>The Global Catalogue of Microorganisms (GCM) 10K type strain sequencing project: providing services to taxonomists for standard genome sequencing and annotation.</title>
        <authorList>
            <consortium name="The Broad Institute Genomics Platform"/>
            <consortium name="The Broad Institute Genome Sequencing Center for Infectious Disease"/>
            <person name="Wu L."/>
            <person name="Ma J."/>
        </authorList>
    </citation>
    <scope>NUCLEOTIDE SEQUENCE [LARGE SCALE GENOMIC DNA]</scope>
    <source>
        <strain evidence="2">KCTC 22245</strain>
    </source>
</reference>
<name>A0ABV7M9Q0_9PROT</name>
<proteinExistence type="predicted"/>
<organism evidence="1 2">
    <name type="scientific">Parvularcula lutaonensis</name>
    <dbReference type="NCBI Taxonomy" id="491923"/>
    <lineage>
        <taxon>Bacteria</taxon>
        <taxon>Pseudomonadati</taxon>
        <taxon>Pseudomonadota</taxon>
        <taxon>Alphaproteobacteria</taxon>
        <taxon>Parvularculales</taxon>
        <taxon>Parvularculaceae</taxon>
        <taxon>Parvularcula</taxon>
    </lineage>
</organism>
<keyword evidence="2" id="KW-1185">Reference proteome</keyword>
<dbReference type="EMBL" id="JBHRVA010000002">
    <property type="protein sequence ID" value="MFC3302170.1"/>
    <property type="molecule type" value="Genomic_DNA"/>
</dbReference>
<sequence length="143" mass="15022">MAETKSLSIGSGNVRAFATLLRAFHGKTAVTDQNDGSNESDTLQDDLELSKEPGELADLRGLYAEIGPAGRLDIAALLLLGMDEAADFDEAIAMAGDRDGPDLADMLEMPHAPDLILAGLERMGGKGDNVEAVRPLPESGSRT</sequence>
<comment type="caution">
    <text evidence="1">The sequence shown here is derived from an EMBL/GenBank/DDBJ whole genome shotgun (WGS) entry which is preliminary data.</text>
</comment>
<evidence type="ECO:0000313" key="1">
    <source>
        <dbReference type="EMBL" id="MFC3302170.1"/>
    </source>
</evidence>
<dbReference type="Proteomes" id="UP001595607">
    <property type="component" value="Unassembled WGS sequence"/>
</dbReference>